<evidence type="ECO:0000313" key="14">
    <source>
        <dbReference type="EMBL" id="PYA70113.1"/>
    </source>
</evidence>
<dbReference type="InterPro" id="IPR025543">
    <property type="entry name" value="Dodecin-like"/>
</dbReference>
<evidence type="ECO:0000256" key="2">
    <source>
        <dbReference type="ARBA" id="ARBA00022729"/>
    </source>
</evidence>
<name>A0A0A5M5F2_SERMA</name>
<evidence type="ECO:0000313" key="9">
    <source>
        <dbReference type="EMBL" id="MEX3188058.1"/>
    </source>
</evidence>
<dbReference type="RefSeq" id="WP_015377148.1">
    <property type="nucleotide sequence ID" value="NZ_ABEXNO020000017.1"/>
</dbReference>
<sequence>MKTIKTFAAAIALATVSFTTFAAEHVSAQDAAQFEKAGVIVASGATDLSSLKSQLAAKADAAGAKAFTITSTSGNNLMHATAVIYK</sequence>
<evidence type="ECO:0000313" key="11">
    <source>
        <dbReference type="EMBL" id="OKB67901.1"/>
    </source>
</evidence>
<reference evidence="13" key="6">
    <citation type="submission" date="2018-01" db="EMBL/GenBank/DDBJ databases">
        <title>The opportunistic pathogen Serratia marcescens is an overlooked threat to honeybees.</title>
        <authorList>
            <person name="Raymann K."/>
            <person name="Shaffer Z."/>
            <person name="Coon K."/>
            <person name="Salisbury S."/>
            <person name="Moran N.A."/>
        </authorList>
    </citation>
    <scope>NUCLEOTIDE SEQUENCE [LARGE SCALE GENOMIC DNA]</scope>
    <source>
        <strain evidence="13">KZ19</strain>
    </source>
</reference>
<dbReference type="InterPro" id="IPR036275">
    <property type="entry name" value="YdgH-like_sf"/>
</dbReference>
<protein>
    <submittedName>
        <fullName evidence="7">DUF1471 domain-containing protein</fullName>
    </submittedName>
    <submittedName>
        <fullName evidence="9">YdgH/BhsA/McbA-like domain containing protein</fullName>
    </submittedName>
</protein>
<dbReference type="Proteomes" id="UP000185770">
    <property type="component" value="Unassembled WGS sequence"/>
</dbReference>
<evidence type="ECO:0000256" key="3">
    <source>
        <dbReference type="ARBA" id="ARBA00022764"/>
    </source>
</evidence>
<evidence type="ECO:0000256" key="5">
    <source>
        <dbReference type="SAM" id="SignalP"/>
    </source>
</evidence>
<dbReference type="EMBL" id="JAVIPQ010000412">
    <property type="protein sequence ID" value="MDQ9558568.1"/>
    <property type="molecule type" value="Genomic_DNA"/>
</dbReference>
<feature type="chain" id="PRO_5014506919" evidence="5">
    <location>
        <begin position="23"/>
        <end position="86"/>
    </location>
</feature>
<dbReference type="GeneID" id="301145091"/>
<evidence type="ECO:0000313" key="21">
    <source>
        <dbReference type="Proteomes" id="UP001234811"/>
    </source>
</evidence>
<dbReference type="Proteomes" id="UP001234811">
    <property type="component" value="Unassembled WGS sequence"/>
</dbReference>
<accession>A0A0A5M5F2</accession>
<evidence type="ECO:0000256" key="4">
    <source>
        <dbReference type="ARBA" id="ARBA00038138"/>
    </source>
</evidence>
<dbReference type="PANTHER" id="PTHR34156:SF1">
    <property type="entry name" value="PERIPLASMIC PROTEIN"/>
    <property type="match status" value="1"/>
</dbReference>
<evidence type="ECO:0000313" key="8">
    <source>
        <dbReference type="EMBL" id="MDQ9558568.1"/>
    </source>
</evidence>
<dbReference type="EMBL" id="LJEX02000091">
    <property type="protein sequence ID" value="OCO85876.1"/>
    <property type="molecule type" value="Genomic_DNA"/>
</dbReference>
<evidence type="ECO:0000313" key="12">
    <source>
        <dbReference type="EMBL" id="PNO71951.1"/>
    </source>
</evidence>
<dbReference type="Pfam" id="PF07338">
    <property type="entry name" value="YdgH_BhsA-like"/>
    <property type="match status" value="1"/>
</dbReference>
<evidence type="ECO:0000256" key="1">
    <source>
        <dbReference type="ARBA" id="ARBA00004418"/>
    </source>
</evidence>
<reference evidence="9 18" key="11">
    <citation type="submission" date="2024-07" db="EMBL/GenBank/DDBJ databases">
        <title>Making a pathogen? Evaluating the impact of protist predation on the evolution of virulence in Serratia marcescens.</title>
        <authorList>
            <person name="Hopkins H."/>
            <person name="Lopezguerra C."/>
            <person name="Lau M.-J."/>
        </authorList>
    </citation>
    <scope>NUCLEOTIDE SEQUENCE [LARGE SCALE GENOMIC DNA]</scope>
    <source>
        <strain evidence="9 18">KZ19</strain>
    </source>
</reference>
<dbReference type="Proteomes" id="UP000245399">
    <property type="component" value="Chromosome"/>
</dbReference>
<evidence type="ECO:0000313" key="15">
    <source>
        <dbReference type="Proteomes" id="UP000030378"/>
    </source>
</evidence>
<dbReference type="OrthoDB" id="6428780at2"/>
<dbReference type="EMBL" id="JTBC02000001">
    <property type="protein sequence ID" value="PNO71951.1"/>
    <property type="molecule type" value="Genomic_DNA"/>
</dbReference>
<dbReference type="PATRIC" id="fig|615.101.peg.82"/>
<dbReference type="Proteomes" id="UP000247823">
    <property type="component" value="Unassembled WGS sequence"/>
</dbReference>
<dbReference type="NCBIfam" id="NF047859">
    <property type="entry name" value="StressCuResBhsA"/>
    <property type="match status" value="1"/>
</dbReference>
<evidence type="ECO:0000313" key="7">
    <source>
        <dbReference type="EMBL" id="AWL67501.1"/>
    </source>
</evidence>
<dbReference type="AlphaFoldDB" id="A0A0A5M5F2"/>
<dbReference type="EMBL" id="MJAO01000004">
    <property type="protein sequence ID" value="OKB67901.1"/>
    <property type="molecule type" value="Genomic_DNA"/>
</dbReference>
<dbReference type="InterPro" id="IPR051096">
    <property type="entry name" value="BhsA/McbA_stress_biofilm_assoc"/>
</dbReference>
<keyword evidence="3" id="KW-0574">Periplasm</keyword>
<feature type="domain" description="YdgH/BhsA/McbA-like" evidence="6">
    <location>
        <begin position="35"/>
        <end position="86"/>
    </location>
</feature>
<evidence type="ECO:0000259" key="6">
    <source>
        <dbReference type="Pfam" id="PF07338"/>
    </source>
</evidence>
<dbReference type="GO" id="GO:0042597">
    <property type="term" value="C:periplasmic space"/>
    <property type="evidence" value="ECO:0007669"/>
    <property type="project" value="UniProtKB-SubCell"/>
</dbReference>
<reference evidence="15" key="5">
    <citation type="submission" date="2017-12" db="EMBL/GenBank/DDBJ databases">
        <title>FDA dAtabase for Regulatory Grade micrObial Sequences (FDA-ARGOS): Supporting development and validation of Infectious Disease Dx tests.</title>
        <authorList>
            <person name="Campos J."/>
            <person name="Goldberg B."/>
            <person name="Tallon L."/>
            <person name="Sadzewicz L."/>
            <person name="Sengamalay N."/>
            <person name="Ott S."/>
            <person name="Godinez A."/>
            <person name="Nagaraj S."/>
            <person name="Vavikolanu K."/>
            <person name="Vyas G."/>
            <person name="Nadendla S."/>
            <person name="Aluvathingal J."/>
            <person name="Geyer C."/>
            <person name="Nandy P."/>
            <person name="Hobson J."/>
            <person name="Sichtig H."/>
        </authorList>
    </citation>
    <scope>NUCLEOTIDE SEQUENCE [LARGE SCALE GENOMIC DNA]</scope>
    <source>
        <strain evidence="15">FDAARGOS_79</strain>
    </source>
</reference>
<dbReference type="SUPFAM" id="SSF159871">
    <property type="entry name" value="YdgH-like"/>
    <property type="match status" value="1"/>
</dbReference>
<dbReference type="EMBL" id="CP029449">
    <property type="protein sequence ID" value="AWL67501.1"/>
    <property type="molecule type" value="Genomic_DNA"/>
</dbReference>
<gene>
    <name evidence="10" type="ORF">AN695_0214695</name>
    <name evidence="11" type="ORF">BHU62_05530</name>
    <name evidence="9" type="ORF">C3R40_015660</name>
    <name evidence="13" type="ORF">C3R40_12355</name>
    <name evidence="7" type="ORF">DKC05_07360</name>
    <name evidence="14" type="ORF">DMW51_08405</name>
    <name evidence="12" type="ORF">MC70_000315</name>
    <name evidence="8" type="ORF">RF091_24070</name>
</gene>
<comment type="similarity">
    <text evidence="4">Belongs to the BhsA/McbA family.</text>
</comment>
<dbReference type="Gene3D" id="3.30.1660.10">
    <property type="entry name" value="Flavin-binding protein dodecin"/>
    <property type="match status" value="1"/>
</dbReference>
<dbReference type="Proteomes" id="UP000237365">
    <property type="component" value="Unassembled WGS sequence"/>
</dbReference>
<keyword evidence="20" id="KW-1185">Reference proteome</keyword>
<reference evidence="10" key="3">
    <citation type="journal article" date="2017" name="PLoS ONE">
        <title>Genomic and phenotypic characterisation of fluoroquinolone resistance mechanisms in Enterobacteriaceae in Durban, South Africa.</title>
        <authorList>
            <person name="Osei Sekyere J."/>
            <person name="Amoako D.G."/>
        </authorList>
    </citation>
    <scope>NUCLEOTIDE SEQUENCE</scope>
    <source>
        <strain evidence="10">945174350</strain>
    </source>
</reference>
<reference evidence="14" key="9">
    <citation type="submission" date="2018-06" db="EMBL/GenBank/DDBJ databases">
        <authorList>
            <person name="Martins R.C."/>
            <person name="Perdigao-Neto L.V."/>
            <person name="Costa S.F."/>
            <person name="Levin A.S.S."/>
        </authorList>
    </citation>
    <scope>NUCLEOTIDE SEQUENCE</scope>
    <source>
        <strain evidence="14">1283</strain>
    </source>
</reference>
<dbReference type="EMBL" id="PQGI02000002">
    <property type="protein sequence ID" value="MEX3188058.1"/>
    <property type="molecule type" value="Genomic_DNA"/>
</dbReference>
<dbReference type="EMBL" id="PQGI01000009">
    <property type="protein sequence ID" value="POP16531.1"/>
    <property type="molecule type" value="Genomic_DNA"/>
</dbReference>
<reference evidence="9 18" key="12">
    <citation type="submission" date="2024-07" db="EMBL/GenBank/DDBJ databases">
        <authorList>
            <person name="Raymann K."/>
        </authorList>
    </citation>
    <scope>NUCLEOTIDE SEQUENCE [LARGE SCALE GENOMIC DNA]</scope>
    <source>
        <strain evidence="9 18">KZ19</strain>
    </source>
</reference>
<organism evidence="11 17">
    <name type="scientific">Serratia marcescens</name>
    <dbReference type="NCBI Taxonomy" id="615"/>
    <lineage>
        <taxon>Bacteria</taxon>
        <taxon>Pseudomonadati</taxon>
        <taxon>Pseudomonadota</taxon>
        <taxon>Gammaproteobacteria</taxon>
        <taxon>Enterobacterales</taxon>
        <taxon>Yersiniaceae</taxon>
        <taxon>Serratia</taxon>
    </lineage>
</organism>
<evidence type="ECO:0000313" key="17">
    <source>
        <dbReference type="Proteomes" id="UP000185770"/>
    </source>
</evidence>
<reference evidence="12" key="4">
    <citation type="submission" date="2017-12" db="EMBL/GenBank/DDBJ databases">
        <title>FDA dAtabase for Regulatory Grade micrObial Sequences (FDA-ARGOS): Supporting development and validation of Infectious Disease Dx tests.</title>
        <authorList>
            <person name="Campos J."/>
            <person name="Goldberg B."/>
            <person name="Tallon L.J."/>
            <person name="Sadzewicz L."/>
            <person name="Sengamalay N."/>
            <person name="Ott S."/>
            <person name="Godinez A."/>
            <person name="Nagaraj S."/>
            <person name="Vavikolanu K."/>
            <person name="Vyas G."/>
            <person name="Nadendla S."/>
            <person name="Aluvathingal J."/>
            <person name="Geyer C."/>
            <person name="Nandy P."/>
            <person name="Hobson J."/>
            <person name="Sichtig H."/>
        </authorList>
    </citation>
    <scope>NUCLEOTIDE SEQUENCE</scope>
    <source>
        <strain evidence="12">FDAARGOS_79</strain>
    </source>
</reference>
<evidence type="ECO:0000313" key="13">
    <source>
        <dbReference type="EMBL" id="POP16531.1"/>
    </source>
</evidence>
<dbReference type="EMBL" id="QJQB01000187">
    <property type="protein sequence ID" value="PYA70113.1"/>
    <property type="molecule type" value="Genomic_DNA"/>
</dbReference>
<feature type="signal peptide" evidence="5">
    <location>
        <begin position="1"/>
        <end position="22"/>
    </location>
</feature>
<keyword evidence="2 5" id="KW-0732">Signal</keyword>
<dbReference type="PANTHER" id="PTHR34156">
    <property type="entry name" value="OUTER MEMBRANE PROTEIN-RELATED-RELATED"/>
    <property type="match status" value="1"/>
</dbReference>
<evidence type="ECO:0000313" key="18">
    <source>
        <dbReference type="Proteomes" id="UP000237365"/>
    </source>
</evidence>
<reference evidence="7 19" key="7">
    <citation type="submission" date="2018-05" db="EMBL/GenBank/DDBJ databases">
        <title>Klebsiella quasipneumonaiae provides a window into carbapenemase gene transfer, plasmid rearrangements and nosocomial acquisition from the hospital environment.</title>
        <authorList>
            <person name="Mathers A.J."/>
            <person name="Vegesana K."/>
            <person name="Stoesser N."/>
            <person name="Crook D."/>
            <person name="Vaughan A."/>
            <person name="Barry K."/>
            <person name="Parikh H."/>
            <person name="Sebra R."/>
            <person name="Kotay S."/>
            <person name="Walker A.S."/>
            <person name="Sheppard A.E."/>
        </authorList>
    </citation>
    <scope>NUCLEOTIDE SEQUENCE [LARGE SCALE GENOMIC DNA]</scope>
    <source>
        <strain evidence="7 19">CAV1761</strain>
    </source>
</reference>
<reference evidence="8 21" key="10">
    <citation type="submission" date="2023-07" db="EMBL/GenBank/DDBJ databases">
        <title>Pathogens genome sequencing project 196.</title>
        <authorList>
            <person name="Cao X."/>
        </authorList>
    </citation>
    <scope>NUCLEOTIDE SEQUENCE [LARGE SCALE GENOMIC DNA]</scope>
    <source>
        <strain evidence="8 21">SM41</strain>
    </source>
</reference>
<dbReference type="InterPro" id="IPR010854">
    <property type="entry name" value="YdgH/BhsA/McbA-like_dom"/>
</dbReference>
<evidence type="ECO:0000313" key="20">
    <source>
        <dbReference type="Proteomes" id="UP000247823"/>
    </source>
</evidence>
<evidence type="ECO:0000313" key="19">
    <source>
        <dbReference type="Proteomes" id="UP000245399"/>
    </source>
</evidence>
<dbReference type="Proteomes" id="UP000050489">
    <property type="component" value="Unassembled WGS sequence"/>
</dbReference>
<dbReference type="Proteomes" id="UP000030378">
    <property type="component" value="Unassembled WGS sequence"/>
</dbReference>
<evidence type="ECO:0000313" key="10">
    <source>
        <dbReference type="EMBL" id="OCO85876.1"/>
    </source>
</evidence>
<reference evidence="16" key="1">
    <citation type="submission" date="2016-04" db="EMBL/GenBank/DDBJ databases">
        <authorList>
            <person name="Osei Sekyere J."/>
            <person name="Sivertsen A."/>
            <person name="Pedersen A.T."/>
            <person name="Sundsfjord A."/>
        </authorList>
    </citation>
    <scope>NUCLEOTIDE SEQUENCE [LARGE SCALE GENOMIC DNA]</scope>
    <source>
        <strain evidence="16">945174350</strain>
    </source>
</reference>
<evidence type="ECO:0000313" key="16">
    <source>
        <dbReference type="Proteomes" id="UP000050489"/>
    </source>
</evidence>
<proteinExistence type="inferred from homology"/>
<reference evidence="14" key="8">
    <citation type="submission" date="2018-06" db="EMBL/GenBank/DDBJ databases">
        <title>Serratia marcescens genome sequencing and assembly.</title>
        <authorList>
            <person name="Martins R.C.R."/>
            <person name="Perdigao-Neto L.V."/>
            <person name="Costa S.F."/>
            <person name="Levin A.S.S."/>
        </authorList>
    </citation>
    <scope>NUCLEOTIDE SEQUENCE</scope>
    <source>
        <strain evidence="14">1283</strain>
    </source>
</reference>
<comment type="subcellular location">
    <subcellularLocation>
        <location evidence="1">Periplasm</location>
    </subcellularLocation>
</comment>
<reference evidence="11 17" key="2">
    <citation type="submission" date="2016-09" db="EMBL/GenBank/DDBJ databases">
        <title>Serratia marcescens MSU-97 and epiphytic antimycotic-producing bacteria.</title>
        <authorList>
            <person name="Matilla M.A."/>
        </authorList>
    </citation>
    <scope>NUCLEOTIDE SEQUENCE [LARGE SCALE GENOMIC DNA]</scope>
    <source>
        <strain evidence="11 17">MSU-97</strain>
    </source>
</reference>